<evidence type="ECO:0000256" key="7">
    <source>
        <dbReference type="ARBA" id="ARBA00023277"/>
    </source>
</evidence>
<evidence type="ECO:0000256" key="11">
    <source>
        <dbReference type="SAM" id="Coils"/>
    </source>
</evidence>
<dbReference type="Pfam" id="PF02446">
    <property type="entry name" value="Glyco_hydro_77"/>
    <property type="match status" value="1"/>
</dbReference>
<comment type="similarity">
    <text evidence="2 10">Belongs to the disproportionating enzyme family.</text>
</comment>
<evidence type="ECO:0000256" key="5">
    <source>
        <dbReference type="ARBA" id="ARBA00022676"/>
    </source>
</evidence>
<evidence type="ECO:0000256" key="8">
    <source>
        <dbReference type="ARBA" id="ARBA00031423"/>
    </source>
</evidence>
<dbReference type="RefSeq" id="WP_344773406.1">
    <property type="nucleotide sequence ID" value="NZ_BAABBX010000003.1"/>
</dbReference>
<dbReference type="PANTHER" id="PTHR32438:SF5">
    <property type="entry name" value="4-ALPHA-GLUCANOTRANSFERASE DPE1, CHLOROPLASTIC_AMYLOPLASTIC"/>
    <property type="match status" value="1"/>
</dbReference>
<dbReference type="Gene3D" id="3.20.20.80">
    <property type="entry name" value="Glycosidases"/>
    <property type="match status" value="1"/>
</dbReference>
<accession>A0ABP8AI61</accession>
<reference evidence="14" key="1">
    <citation type="journal article" date="2019" name="Int. J. Syst. Evol. Microbiol.">
        <title>The Global Catalogue of Microorganisms (GCM) 10K type strain sequencing project: providing services to taxonomists for standard genome sequencing and annotation.</title>
        <authorList>
            <consortium name="The Broad Institute Genomics Platform"/>
            <consortium name="The Broad Institute Genome Sequencing Center for Infectious Disease"/>
            <person name="Wu L."/>
            <person name="Ma J."/>
        </authorList>
    </citation>
    <scope>NUCLEOTIDE SEQUENCE [LARGE SCALE GENOMIC DNA]</scope>
    <source>
        <strain evidence="14">JCM 17593</strain>
    </source>
</reference>
<dbReference type="NCBIfam" id="TIGR00217">
    <property type="entry name" value="malQ"/>
    <property type="match status" value="1"/>
</dbReference>
<dbReference type="EC" id="2.4.1.25" evidence="3 10"/>
<dbReference type="EMBL" id="BAABBX010000003">
    <property type="protein sequence ID" value="GAA4184237.1"/>
    <property type="molecule type" value="Genomic_DNA"/>
</dbReference>
<keyword evidence="11" id="KW-0175">Coiled coil</keyword>
<evidence type="ECO:0000256" key="2">
    <source>
        <dbReference type="ARBA" id="ARBA00005684"/>
    </source>
</evidence>
<organism evidence="13 14">
    <name type="scientific">Gryllotalpicola kribbensis</name>
    <dbReference type="NCBI Taxonomy" id="993084"/>
    <lineage>
        <taxon>Bacteria</taxon>
        <taxon>Bacillati</taxon>
        <taxon>Actinomycetota</taxon>
        <taxon>Actinomycetes</taxon>
        <taxon>Micrococcales</taxon>
        <taxon>Microbacteriaceae</taxon>
        <taxon>Gryllotalpicola</taxon>
    </lineage>
</organism>
<evidence type="ECO:0000259" key="12">
    <source>
        <dbReference type="Pfam" id="PF21226"/>
    </source>
</evidence>
<dbReference type="InterPro" id="IPR003385">
    <property type="entry name" value="Glyco_hydro_77"/>
</dbReference>
<keyword evidence="6 10" id="KW-0808">Transferase</keyword>
<evidence type="ECO:0000256" key="6">
    <source>
        <dbReference type="ARBA" id="ARBA00022679"/>
    </source>
</evidence>
<dbReference type="InterPro" id="IPR048458">
    <property type="entry name" value="MalQ_N"/>
</dbReference>
<comment type="catalytic activity">
    <reaction evidence="1 10">
        <text>Transfers a segment of a (1-&gt;4)-alpha-D-glucan to a new position in an acceptor, which may be glucose or a (1-&gt;4)-alpha-D-glucan.</text>
        <dbReference type="EC" id="2.4.1.25"/>
    </reaction>
</comment>
<evidence type="ECO:0000313" key="13">
    <source>
        <dbReference type="EMBL" id="GAA4184237.1"/>
    </source>
</evidence>
<proteinExistence type="inferred from homology"/>
<dbReference type="InterPro" id="IPR017853">
    <property type="entry name" value="GH"/>
</dbReference>
<keyword evidence="5 10" id="KW-0328">Glycosyltransferase</keyword>
<keyword evidence="14" id="KW-1185">Reference proteome</keyword>
<evidence type="ECO:0000256" key="1">
    <source>
        <dbReference type="ARBA" id="ARBA00000439"/>
    </source>
</evidence>
<name>A0ABP8AI61_9MICO</name>
<keyword evidence="7 10" id="KW-0119">Carbohydrate metabolism</keyword>
<gene>
    <name evidence="13" type="primary">malQ</name>
    <name evidence="13" type="ORF">GCM10022288_04670</name>
</gene>
<comment type="caution">
    <text evidence="13">The sequence shown here is derived from an EMBL/GenBank/DDBJ whole genome shotgun (WGS) entry which is preliminary data.</text>
</comment>
<dbReference type="SUPFAM" id="SSF51445">
    <property type="entry name" value="(Trans)glycosidases"/>
    <property type="match status" value="1"/>
</dbReference>
<evidence type="ECO:0000256" key="10">
    <source>
        <dbReference type="RuleBase" id="RU361207"/>
    </source>
</evidence>
<dbReference type="Proteomes" id="UP001500213">
    <property type="component" value="Unassembled WGS sequence"/>
</dbReference>
<sequence>MTDAAPADTDLRELAAAYGVRTDYDDWQGRHVDVSAGTLRAILTALGADLADVRAALESRRLAPWRRMLPPAVVVKEGDTAQIAVHVPHGAGVEVWVELEGRGGRRELRQLDNWNAPQLIDGQQVGEASFELPADLPLGYHALRAASGDRTAEARLAVAPARLELPGHLAASPGWGLATQLYSVHSAGSWATGDLTDLTDLSVWAATEHGADFVLVNPLHAVAPTEPMAPSPYLPVTRLFTNPLYLRPERVPEWLGLKRGVRKQLEEQRAQLAKTTKKSDTVERDAGWRLKRAALEAVHAVERTPGRDASYRWFVRQGGRSLEDYARWCTIAERHGGDWRQWPAELQDPDGQAVADFAAEHEWRVDFHRWLQWLVGEQLDGAQATTRRHGMALGVMHDLAVGVDPGGVDAWRLQSVYARGMSVGAPPDAYSQTGQSWSQPPWRPDALAEAGYEPFREIVAGVLAHSGGVRIDHVAGLFRLWWVPEGRPATEGTYVHYDHEALVGILCLEAHRAGAVVVGEDVGVVEQSARDYLASRGVLGTSILWFERDYFGDGRPLAPERWRELCLGSVTTHDLPPSLSYLAGDHVLLRERLGLLTRSVDDELAESRAERELWLETLRGRGLLASQESGTPNEDDVVLALHEFLAQTPARLRCLSLADAVGDRRTQNQPGSVDEYPNWRVPLTDASGKPVPLEKVFTSPRAAALIAALAGR</sequence>
<protein>
    <recommendedName>
        <fullName evidence="4 10">4-alpha-glucanotransferase</fullName>
        <ecNumber evidence="3 10">2.4.1.25</ecNumber>
    </recommendedName>
    <alternativeName>
        <fullName evidence="8 10">Amylomaltase</fullName>
    </alternativeName>
    <alternativeName>
        <fullName evidence="9 10">Disproportionating enzyme</fullName>
    </alternativeName>
</protein>
<evidence type="ECO:0000256" key="3">
    <source>
        <dbReference type="ARBA" id="ARBA00012560"/>
    </source>
</evidence>
<evidence type="ECO:0000256" key="9">
    <source>
        <dbReference type="ARBA" id="ARBA00031501"/>
    </source>
</evidence>
<evidence type="ECO:0000313" key="14">
    <source>
        <dbReference type="Proteomes" id="UP001500213"/>
    </source>
</evidence>
<evidence type="ECO:0000256" key="4">
    <source>
        <dbReference type="ARBA" id="ARBA00020295"/>
    </source>
</evidence>
<dbReference type="PANTHER" id="PTHR32438">
    <property type="entry name" value="4-ALPHA-GLUCANOTRANSFERASE DPE1, CHLOROPLASTIC/AMYLOPLASTIC"/>
    <property type="match status" value="1"/>
</dbReference>
<feature type="coiled-coil region" evidence="11">
    <location>
        <begin position="258"/>
        <end position="285"/>
    </location>
</feature>
<feature type="domain" description="MalQ N-terminal beta-sandwich" evidence="12">
    <location>
        <begin position="69"/>
        <end position="160"/>
    </location>
</feature>
<dbReference type="Pfam" id="PF21226">
    <property type="entry name" value="MalQ_N"/>
    <property type="match status" value="1"/>
</dbReference>